<organism evidence="1">
    <name type="scientific">viral metagenome</name>
    <dbReference type="NCBI Taxonomy" id="1070528"/>
    <lineage>
        <taxon>unclassified sequences</taxon>
        <taxon>metagenomes</taxon>
        <taxon>organismal metagenomes</taxon>
    </lineage>
</organism>
<dbReference type="EMBL" id="MN739547">
    <property type="protein sequence ID" value="QHT12502.1"/>
    <property type="molecule type" value="Genomic_DNA"/>
</dbReference>
<dbReference type="AlphaFoldDB" id="A0A6C0D809"/>
<evidence type="ECO:0000313" key="1">
    <source>
        <dbReference type="EMBL" id="QHT12502.1"/>
    </source>
</evidence>
<proteinExistence type="predicted"/>
<sequence length="146" mass="15925">MASVNVNTEGGRISHLLQQSQRCVIQENLAKARAYIGKDSCVGCKPLPATNNNVISESAYLLSHLSCYNYVKPPVVPESVRIARVIQETIDKSNDPMNANTRFAQYVPAAANLPCPFIDPALNPYLQKPIPFCPLPNVPINPVLPA</sequence>
<name>A0A6C0D809_9ZZZZ</name>
<protein>
    <submittedName>
        <fullName evidence="1">Uncharacterized protein</fullName>
    </submittedName>
</protein>
<reference evidence="1" key="1">
    <citation type="journal article" date="2020" name="Nature">
        <title>Giant virus diversity and host interactions through global metagenomics.</title>
        <authorList>
            <person name="Schulz F."/>
            <person name="Roux S."/>
            <person name="Paez-Espino D."/>
            <person name="Jungbluth S."/>
            <person name="Walsh D.A."/>
            <person name="Denef V.J."/>
            <person name="McMahon K.D."/>
            <person name="Konstantinidis K.T."/>
            <person name="Eloe-Fadrosh E.A."/>
            <person name="Kyrpides N.C."/>
            <person name="Woyke T."/>
        </authorList>
    </citation>
    <scope>NUCLEOTIDE SEQUENCE</scope>
    <source>
        <strain evidence="1">GVMAG-M-3300023174-129</strain>
    </source>
</reference>
<accession>A0A6C0D809</accession>